<dbReference type="WBParaSite" id="nRc.2.0.1.t03414-RA">
    <property type="protein sequence ID" value="nRc.2.0.1.t03414-RA"/>
    <property type="gene ID" value="nRc.2.0.1.g03414"/>
</dbReference>
<keyword evidence="1" id="KW-1185">Reference proteome</keyword>
<sequence>MIITQFYSKSSPVIQAAMDKHKGQIVSLQDLVTFCDNLEKELKVQDELFEQRLQKHHPLAIKEAKPLEQISHVVNQDPAPPPQTYSHFRG</sequence>
<reference evidence="2" key="1">
    <citation type="submission" date="2022-11" db="UniProtKB">
        <authorList>
            <consortium name="WormBaseParasite"/>
        </authorList>
    </citation>
    <scope>IDENTIFICATION</scope>
</reference>
<accession>A0A915HNY5</accession>
<evidence type="ECO:0000313" key="2">
    <source>
        <dbReference type="WBParaSite" id="nRc.2.0.1.t03414-RA"/>
    </source>
</evidence>
<dbReference type="AlphaFoldDB" id="A0A915HNY5"/>
<dbReference type="Proteomes" id="UP000887565">
    <property type="component" value="Unplaced"/>
</dbReference>
<organism evidence="1 2">
    <name type="scientific">Romanomermis culicivorax</name>
    <name type="common">Nematode worm</name>
    <dbReference type="NCBI Taxonomy" id="13658"/>
    <lineage>
        <taxon>Eukaryota</taxon>
        <taxon>Metazoa</taxon>
        <taxon>Ecdysozoa</taxon>
        <taxon>Nematoda</taxon>
        <taxon>Enoplea</taxon>
        <taxon>Dorylaimia</taxon>
        <taxon>Mermithida</taxon>
        <taxon>Mermithoidea</taxon>
        <taxon>Mermithidae</taxon>
        <taxon>Romanomermis</taxon>
    </lineage>
</organism>
<proteinExistence type="predicted"/>
<evidence type="ECO:0000313" key="1">
    <source>
        <dbReference type="Proteomes" id="UP000887565"/>
    </source>
</evidence>
<protein>
    <submittedName>
        <fullName evidence="2">Uncharacterized protein</fullName>
    </submittedName>
</protein>
<name>A0A915HNY5_ROMCU</name>